<comment type="similarity">
    <text evidence="1">Belongs to the peptidase A1 family.</text>
</comment>
<dbReference type="InterPro" id="IPR021109">
    <property type="entry name" value="Peptidase_aspartic_dom_sf"/>
</dbReference>
<dbReference type="Proteomes" id="UP001318860">
    <property type="component" value="Unassembled WGS sequence"/>
</dbReference>
<dbReference type="InterPro" id="IPR032861">
    <property type="entry name" value="TAXi_N"/>
</dbReference>
<feature type="transmembrane region" description="Helical" evidence="4">
    <location>
        <begin position="6"/>
        <end position="28"/>
    </location>
</feature>
<evidence type="ECO:0000256" key="3">
    <source>
        <dbReference type="ARBA" id="ARBA00022801"/>
    </source>
</evidence>
<comment type="caution">
    <text evidence="6">The sequence shown here is derived from an EMBL/GenBank/DDBJ whole genome shotgun (WGS) entry which is preliminary data.</text>
</comment>
<keyword evidence="4" id="KW-1133">Transmembrane helix</keyword>
<dbReference type="PROSITE" id="PS51767">
    <property type="entry name" value="PEPTIDASE_A1"/>
    <property type="match status" value="1"/>
</dbReference>
<evidence type="ECO:0000256" key="4">
    <source>
        <dbReference type="SAM" id="Phobius"/>
    </source>
</evidence>
<dbReference type="SUPFAM" id="SSF50630">
    <property type="entry name" value="Acid proteases"/>
    <property type="match status" value="1"/>
</dbReference>
<evidence type="ECO:0000259" key="5">
    <source>
        <dbReference type="PROSITE" id="PS51767"/>
    </source>
</evidence>
<dbReference type="Pfam" id="PF14543">
    <property type="entry name" value="TAXi_N"/>
    <property type="match status" value="1"/>
</dbReference>
<name>A0ABR0XES3_REHGL</name>
<sequence length="334" mass="37926">MAQTITMVIFVVFNLFSLHFLQSIALISSGFSLKLTHRDSPHSPLYQPNISNFERFIKNVDISKTRASYFEKRGETIDEGRKTRKLKNESFQLPLIYHEPLFTVELGLGTPVVKRNLIFDTGSGLTWTQCKPCARCFKQNQPLFDVRKSRSYKMVAKKDKLSKRFTCNIFGCFYYVQYYSGQISAGIASFETFAFQTTKGNYRNVPGLVFGCGTINQGSFGSTNAVSGIFGLDKEPNVKKIVRKTMPEGFVCYTRPTGFTEFPNMTFHFQGADFRVPSGNLFMFQRRFFCLAMLESEKVTILGAYQQQNVGILYDLKDEMLSFASEDCSKDAAA</sequence>
<protein>
    <recommendedName>
        <fullName evidence="5">Peptidase A1 domain-containing protein</fullName>
    </recommendedName>
</protein>
<dbReference type="InterPro" id="IPR033121">
    <property type="entry name" value="PEPTIDASE_A1"/>
</dbReference>
<keyword evidence="7" id="KW-1185">Reference proteome</keyword>
<keyword evidence="4" id="KW-0812">Transmembrane</keyword>
<dbReference type="PANTHER" id="PTHR47967">
    <property type="entry name" value="OS07G0603500 PROTEIN-RELATED"/>
    <property type="match status" value="1"/>
</dbReference>
<evidence type="ECO:0000256" key="1">
    <source>
        <dbReference type="ARBA" id="ARBA00007447"/>
    </source>
</evidence>
<keyword evidence="4" id="KW-0472">Membrane</keyword>
<dbReference type="PANTHER" id="PTHR47967:SF123">
    <property type="entry name" value="ASPARTIC PROTEINASE NEPENTHESIN-1-LIKE"/>
    <property type="match status" value="1"/>
</dbReference>
<dbReference type="InterPro" id="IPR051708">
    <property type="entry name" value="Plant_Aspart_Prot_A1"/>
</dbReference>
<dbReference type="InterPro" id="IPR032799">
    <property type="entry name" value="TAXi_C"/>
</dbReference>
<gene>
    <name evidence="6" type="ORF">DH2020_011689</name>
</gene>
<dbReference type="Pfam" id="PF14541">
    <property type="entry name" value="TAXi_C"/>
    <property type="match status" value="1"/>
</dbReference>
<dbReference type="Gene3D" id="2.40.70.10">
    <property type="entry name" value="Acid Proteases"/>
    <property type="match status" value="2"/>
</dbReference>
<keyword evidence="3" id="KW-0378">Hydrolase</keyword>
<evidence type="ECO:0000256" key="2">
    <source>
        <dbReference type="ARBA" id="ARBA00022670"/>
    </source>
</evidence>
<reference evidence="6 7" key="1">
    <citation type="journal article" date="2021" name="Comput. Struct. Biotechnol. J.">
        <title>De novo genome assembly of the potent medicinal plant Rehmannia glutinosa using nanopore technology.</title>
        <authorList>
            <person name="Ma L."/>
            <person name="Dong C."/>
            <person name="Song C."/>
            <person name="Wang X."/>
            <person name="Zheng X."/>
            <person name="Niu Y."/>
            <person name="Chen S."/>
            <person name="Feng W."/>
        </authorList>
    </citation>
    <scope>NUCLEOTIDE SEQUENCE [LARGE SCALE GENOMIC DNA]</scope>
    <source>
        <strain evidence="6">DH-2019</strain>
    </source>
</reference>
<organism evidence="6 7">
    <name type="scientific">Rehmannia glutinosa</name>
    <name type="common">Chinese foxglove</name>
    <dbReference type="NCBI Taxonomy" id="99300"/>
    <lineage>
        <taxon>Eukaryota</taxon>
        <taxon>Viridiplantae</taxon>
        <taxon>Streptophyta</taxon>
        <taxon>Embryophyta</taxon>
        <taxon>Tracheophyta</taxon>
        <taxon>Spermatophyta</taxon>
        <taxon>Magnoliopsida</taxon>
        <taxon>eudicotyledons</taxon>
        <taxon>Gunneridae</taxon>
        <taxon>Pentapetalae</taxon>
        <taxon>asterids</taxon>
        <taxon>lamiids</taxon>
        <taxon>Lamiales</taxon>
        <taxon>Orobanchaceae</taxon>
        <taxon>Rehmannieae</taxon>
        <taxon>Rehmannia</taxon>
    </lineage>
</organism>
<proteinExistence type="inferred from homology"/>
<dbReference type="EMBL" id="JABTTQ020000005">
    <property type="protein sequence ID" value="KAK6157441.1"/>
    <property type="molecule type" value="Genomic_DNA"/>
</dbReference>
<keyword evidence="2" id="KW-0645">Protease</keyword>
<feature type="domain" description="Peptidase A1" evidence="5">
    <location>
        <begin position="102"/>
        <end position="334"/>
    </location>
</feature>
<evidence type="ECO:0000313" key="6">
    <source>
        <dbReference type="EMBL" id="KAK6157441.1"/>
    </source>
</evidence>
<accession>A0ABR0XES3</accession>
<evidence type="ECO:0000313" key="7">
    <source>
        <dbReference type="Proteomes" id="UP001318860"/>
    </source>
</evidence>